<dbReference type="OrthoDB" id="833207at2"/>
<comment type="function">
    <text evidence="1">Probable oxidoreductase that may play a role as regulator of mitochondrial function.</text>
</comment>
<reference evidence="5 6" key="1">
    <citation type="submission" date="2017-04" db="EMBL/GenBank/DDBJ databases">
        <title>Whole Genome Sequence of 1,4-Dioxane Degrading Bacterium Mycobacterium dioxanotrophicus PH-06.</title>
        <authorList>
            <person name="He Y."/>
        </authorList>
    </citation>
    <scope>NUCLEOTIDE SEQUENCE [LARGE SCALE GENOMIC DNA]</scope>
    <source>
        <strain evidence="5 6">PH-06</strain>
    </source>
</reference>
<organism evidence="5 6">
    <name type="scientific">Mycobacterium dioxanotrophicus</name>
    <dbReference type="NCBI Taxonomy" id="482462"/>
    <lineage>
        <taxon>Bacteria</taxon>
        <taxon>Bacillati</taxon>
        <taxon>Actinomycetota</taxon>
        <taxon>Actinomycetes</taxon>
        <taxon>Mycobacteriales</taxon>
        <taxon>Mycobacteriaceae</taxon>
        <taxon>Mycobacterium</taxon>
    </lineage>
</organism>
<dbReference type="GO" id="GO:0016491">
    <property type="term" value="F:oxidoreductase activity"/>
    <property type="evidence" value="ECO:0007669"/>
    <property type="project" value="InterPro"/>
</dbReference>
<dbReference type="PANTHER" id="PTHR10668:SF105">
    <property type="entry name" value="DEHYDROGENASE-RELATED"/>
    <property type="match status" value="1"/>
</dbReference>
<evidence type="ECO:0000256" key="1">
    <source>
        <dbReference type="ARBA" id="ARBA00037217"/>
    </source>
</evidence>
<sequence>MSQLCADAVVIGAGHNGLVAAAMLADAGWDVLVLEAQLAPGGAVKSAELFPGYVSDLYSAFYPLSVASPALRALHLEDHGLQWSRAPAVVGHPQSAADEDAPVIYRDIDRTAAELDRHHRGDGQRWYALFEQWQRVREPLLAALFSPFPPVRGVLGLLHRLGTAEALRLAHLLVLPAGVMAERLFDGAAARLLLLGNAMHADVPIDAPGSGVMGYLLIMMAQDGGWPVPVGGAGQLTAALVRRVTSAGARIECGRQVDRIAVRGGRAVGVRTTDGTAVRVRRAVIADTSAPRLYRDLLPTDSVPAAVLDSMRHFDWDTPVLKVNYALDAPVPWRSKNLNEVGTVHLGADHDGLVRWMADLHTATLPRQPFMLFGQMTTADPGRSPAGTESAWAYTHLPRGVTDDASAERVAEAVGQVLEEHAPGFTDHVVGTMVQRPSDLQGADENLHGGAVNGGTSQLYQQLIFRPAPGFGRAETPVENVYLGSAGASPGGGVHGACGRNAARAALGGDGVTGWPRRRLNKAVISLLTDSRGDTHSWNR</sequence>
<evidence type="ECO:0000313" key="6">
    <source>
        <dbReference type="Proteomes" id="UP000195331"/>
    </source>
</evidence>
<dbReference type="AlphaFoldDB" id="A0A1Y0C046"/>
<dbReference type="KEGG" id="mdx:BTO20_07760"/>
<feature type="domain" description="Amine oxidase" evidence="4">
    <location>
        <begin position="17"/>
        <end position="506"/>
    </location>
</feature>
<dbReference type="Pfam" id="PF01593">
    <property type="entry name" value="Amino_oxidase"/>
    <property type="match status" value="1"/>
</dbReference>
<dbReference type="InterPro" id="IPR002937">
    <property type="entry name" value="Amino_oxidase"/>
</dbReference>
<evidence type="ECO:0000313" key="5">
    <source>
        <dbReference type="EMBL" id="ART68486.1"/>
    </source>
</evidence>
<dbReference type="Gene3D" id="3.50.50.60">
    <property type="entry name" value="FAD/NAD(P)-binding domain"/>
    <property type="match status" value="2"/>
</dbReference>
<accession>A0A1Y0C046</accession>
<evidence type="ECO:0000256" key="2">
    <source>
        <dbReference type="ARBA" id="ARBA00038825"/>
    </source>
</evidence>
<dbReference type="InterPro" id="IPR036188">
    <property type="entry name" value="FAD/NAD-bd_sf"/>
</dbReference>
<evidence type="ECO:0000256" key="3">
    <source>
        <dbReference type="ARBA" id="ARBA00040298"/>
    </source>
</evidence>
<evidence type="ECO:0000259" key="4">
    <source>
        <dbReference type="Pfam" id="PF01593"/>
    </source>
</evidence>
<gene>
    <name evidence="5" type="ORF">BTO20_07760</name>
</gene>
<dbReference type="SUPFAM" id="SSF51905">
    <property type="entry name" value="FAD/NAD(P)-binding domain"/>
    <property type="match status" value="1"/>
</dbReference>
<protein>
    <recommendedName>
        <fullName evidence="3">Pyridine nucleotide-disulfide oxidoreductase domain-containing protein 2</fullName>
    </recommendedName>
</protein>
<dbReference type="EMBL" id="CP020809">
    <property type="protein sequence ID" value="ART68486.1"/>
    <property type="molecule type" value="Genomic_DNA"/>
</dbReference>
<proteinExistence type="predicted"/>
<dbReference type="Proteomes" id="UP000195331">
    <property type="component" value="Chromosome"/>
</dbReference>
<name>A0A1Y0C046_9MYCO</name>
<dbReference type="RefSeq" id="WP_087074758.1">
    <property type="nucleotide sequence ID" value="NZ_CP020809.1"/>
</dbReference>
<keyword evidence="6" id="KW-1185">Reference proteome</keyword>
<dbReference type="PANTHER" id="PTHR10668">
    <property type="entry name" value="PHYTOENE DEHYDROGENASE"/>
    <property type="match status" value="1"/>
</dbReference>
<comment type="subunit">
    <text evidence="2">Interacts with COX5B; this interaction may contribute to localize PYROXD2 to the inner face of the inner mitochondrial membrane.</text>
</comment>